<dbReference type="WBParaSite" id="jg7443">
    <property type="protein sequence ID" value="jg7443"/>
    <property type="gene ID" value="jg7443"/>
</dbReference>
<keyword evidence="1" id="KW-1185">Reference proteome</keyword>
<reference evidence="2" key="1">
    <citation type="submission" date="2022-11" db="UniProtKB">
        <authorList>
            <consortium name="WormBaseParasite"/>
        </authorList>
    </citation>
    <scope>IDENTIFICATION</scope>
</reference>
<name>A0A915EME5_9BILA</name>
<evidence type="ECO:0000313" key="2">
    <source>
        <dbReference type="WBParaSite" id="jg7443"/>
    </source>
</evidence>
<dbReference type="AlphaFoldDB" id="A0A915EME5"/>
<dbReference type="Proteomes" id="UP000887574">
    <property type="component" value="Unplaced"/>
</dbReference>
<organism evidence="1 2">
    <name type="scientific">Ditylenchus dipsaci</name>
    <dbReference type="NCBI Taxonomy" id="166011"/>
    <lineage>
        <taxon>Eukaryota</taxon>
        <taxon>Metazoa</taxon>
        <taxon>Ecdysozoa</taxon>
        <taxon>Nematoda</taxon>
        <taxon>Chromadorea</taxon>
        <taxon>Rhabditida</taxon>
        <taxon>Tylenchina</taxon>
        <taxon>Tylenchomorpha</taxon>
        <taxon>Sphaerularioidea</taxon>
        <taxon>Anguinidae</taxon>
        <taxon>Anguininae</taxon>
        <taxon>Ditylenchus</taxon>
    </lineage>
</organism>
<protein>
    <submittedName>
        <fullName evidence="2">Uncharacterized protein</fullName>
    </submittedName>
</protein>
<sequence>MKVNHDSRVYVMNIEVELRGVTPKFEAKPARFHGLPEEDTAKLKVQEDIAHCSKNQQSDKTENLNLSKAVNPSKPSRRIIMPLMRYKIVHKKAKDSTDQRTSDVVGQNSAIACPAENTKRILEFEEIKGIVTVTYSIADISHDPDSLKIEFETNSYRVRGETTDGNRFEIKRTI</sequence>
<accession>A0A915EME5</accession>
<evidence type="ECO:0000313" key="1">
    <source>
        <dbReference type="Proteomes" id="UP000887574"/>
    </source>
</evidence>
<proteinExistence type="predicted"/>